<dbReference type="InterPro" id="IPR006748">
    <property type="entry name" value="NH2Glyco/OHUrea_AB-resist_kin"/>
</dbReference>
<dbReference type="GO" id="GO:0016773">
    <property type="term" value="F:phosphotransferase activity, alcohol group as acceptor"/>
    <property type="evidence" value="ECO:0007669"/>
    <property type="project" value="InterPro"/>
</dbReference>
<evidence type="ECO:0000313" key="2">
    <source>
        <dbReference type="Proteomes" id="UP001146067"/>
    </source>
</evidence>
<dbReference type="Pfam" id="PF04655">
    <property type="entry name" value="APH_6_hur"/>
    <property type="match status" value="1"/>
</dbReference>
<dbReference type="Proteomes" id="UP001146067">
    <property type="component" value="Unassembled WGS sequence"/>
</dbReference>
<protein>
    <recommendedName>
        <fullName evidence="3">Streptomycin 6-kinase</fullName>
    </recommendedName>
</protein>
<proteinExistence type="predicted"/>
<dbReference type="EMBL" id="JAPZVP010000017">
    <property type="protein sequence ID" value="MDA1361918.1"/>
    <property type="molecule type" value="Genomic_DNA"/>
</dbReference>
<comment type="caution">
    <text evidence="1">The sequence shown here is derived from an EMBL/GenBank/DDBJ whole genome shotgun (WGS) entry which is preliminary data.</text>
</comment>
<sequence length="311" mass="33996">MSRSRIMISPTARTRAEHLGDEARQWLADLDELIAAIEQQWHITVGEPFLNANEGIVARARTADGGKAVLKLMAPMPWEDDQIGVLERAEGRGYARAIAVDRDKNAILLEALGTPLSDMGWSTERVMTTLVTTLRQAWTVALPTTYDIKTGAQKAQERHWLVDQLWDKLERPCPAEVVARAKRYCDRRAAAFAPAHAVHAHGDPHAGNALQVPEPRPGAESGFAFVDPDGLFIEPAYDLGAIMSGGEDELKGGASRALARQWCSMLAEASGADGQAIWEWAFIERVAIGLYALDHGWAWGQDKLDAAGQLS</sequence>
<dbReference type="InterPro" id="IPR011009">
    <property type="entry name" value="Kinase-like_dom_sf"/>
</dbReference>
<keyword evidence="2" id="KW-1185">Reference proteome</keyword>
<dbReference type="SUPFAM" id="SSF56112">
    <property type="entry name" value="Protein kinase-like (PK-like)"/>
    <property type="match status" value="1"/>
</dbReference>
<evidence type="ECO:0008006" key="3">
    <source>
        <dbReference type="Google" id="ProtNLM"/>
    </source>
</evidence>
<gene>
    <name evidence="1" type="ORF">O1R50_19985</name>
</gene>
<organism evidence="1 2">
    <name type="scientific">Glycomyces luteolus</name>
    <dbReference type="NCBI Taxonomy" id="2670330"/>
    <lineage>
        <taxon>Bacteria</taxon>
        <taxon>Bacillati</taxon>
        <taxon>Actinomycetota</taxon>
        <taxon>Actinomycetes</taxon>
        <taxon>Glycomycetales</taxon>
        <taxon>Glycomycetaceae</taxon>
        <taxon>Glycomyces</taxon>
    </lineage>
</organism>
<dbReference type="RefSeq" id="WP_270111952.1">
    <property type="nucleotide sequence ID" value="NZ_JAPZVP010000017.1"/>
</dbReference>
<accession>A0A9X3SV14</accession>
<dbReference type="GO" id="GO:0019748">
    <property type="term" value="P:secondary metabolic process"/>
    <property type="evidence" value="ECO:0007669"/>
    <property type="project" value="InterPro"/>
</dbReference>
<name>A0A9X3SV14_9ACTN</name>
<dbReference type="AlphaFoldDB" id="A0A9X3SV14"/>
<reference evidence="1" key="1">
    <citation type="submission" date="2022-12" db="EMBL/GenBank/DDBJ databases">
        <title>Gycomyces niveus sp.nov.,a novel actinomycete isolated from soil in Shouguan.</title>
        <authorList>
            <person name="Yang X."/>
        </authorList>
    </citation>
    <scope>NUCLEOTIDE SEQUENCE</scope>
    <source>
        <strain evidence="1">NEAU-A15</strain>
    </source>
</reference>
<evidence type="ECO:0000313" key="1">
    <source>
        <dbReference type="EMBL" id="MDA1361918.1"/>
    </source>
</evidence>